<name>A0A067BWH1_SAPPC</name>
<protein>
    <recommendedName>
        <fullName evidence="5">RxLR effector protein</fullName>
    </recommendedName>
</protein>
<evidence type="ECO:0000313" key="4">
    <source>
        <dbReference type="Proteomes" id="UP000030745"/>
    </source>
</evidence>
<dbReference type="Proteomes" id="UP000030745">
    <property type="component" value="Unassembled WGS sequence"/>
</dbReference>
<dbReference type="GeneID" id="24137636"/>
<dbReference type="AlphaFoldDB" id="A0A067BWH1"/>
<feature type="chain" id="PRO_5001637977" description="RxLR effector protein" evidence="2">
    <location>
        <begin position="18"/>
        <end position="102"/>
    </location>
</feature>
<feature type="signal peptide" evidence="2">
    <location>
        <begin position="1"/>
        <end position="17"/>
    </location>
</feature>
<organism evidence="3 4">
    <name type="scientific">Saprolegnia parasitica (strain CBS 223.65)</name>
    <dbReference type="NCBI Taxonomy" id="695850"/>
    <lineage>
        <taxon>Eukaryota</taxon>
        <taxon>Sar</taxon>
        <taxon>Stramenopiles</taxon>
        <taxon>Oomycota</taxon>
        <taxon>Saprolegniomycetes</taxon>
        <taxon>Saprolegniales</taxon>
        <taxon>Saprolegniaceae</taxon>
        <taxon>Saprolegnia</taxon>
    </lineage>
</organism>
<keyword evidence="2" id="KW-0732">Signal</keyword>
<dbReference type="EMBL" id="KK583411">
    <property type="protein sequence ID" value="KDO18631.1"/>
    <property type="molecule type" value="Genomic_DNA"/>
</dbReference>
<evidence type="ECO:0000256" key="1">
    <source>
        <dbReference type="SAM" id="MobiDB-lite"/>
    </source>
</evidence>
<gene>
    <name evidence="3" type="ORF">SPRG_15966</name>
</gene>
<dbReference type="RefSeq" id="XP_012210654.1">
    <property type="nucleotide sequence ID" value="XM_012355264.1"/>
</dbReference>
<evidence type="ECO:0000256" key="2">
    <source>
        <dbReference type="SAM" id="SignalP"/>
    </source>
</evidence>
<evidence type="ECO:0008006" key="5">
    <source>
        <dbReference type="Google" id="ProtNLM"/>
    </source>
</evidence>
<evidence type="ECO:0000313" key="3">
    <source>
        <dbReference type="EMBL" id="KDO18631.1"/>
    </source>
</evidence>
<keyword evidence="4" id="KW-1185">Reference proteome</keyword>
<feature type="region of interest" description="Disordered" evidence="1">
    <location>
        <begin position="66"/>
        <end position="102"/>
    </location>
</feature>
<dbReference type="KEGG" id="spar:SPRG_15966"/>
<accession>A0A067BWH1</accession>
<dbReference type="VEuPathDB" id="FungiDB:SPRG_15966"/>
<proteinExistence type="predicted"/>
<sequence length="102" mass="10882">MYCILSLLVLSAVAVSAEHLVTGGPDDSNNHQVILSGSGSGFPDVEIPLSGLEAGELRQRLFGFDQRPFNGSEDRPHGPFNGSNGRPHVDFNGSDDHPYGSF</sequence>
<reference evidence="3 4" key="1">
    <citation type="journal article" date="2013" name="PLoS Genet.">
        <title>Distinctive expansion of potential virulence genes in the genome of the oomycete fish pathogen Saprolegnia parasitica.</title>
        <authorList>
            <person name="Jiang R.H."/>
            <person name="de Bruijn I."/>
            <person name="Haas B.J."/>
            <person name="Belmonte R."/>
            <person name="Lobach L."/>
            <person name="Christie J."/>
            <person name="van den Ackerveken G."/>
            <person name="Bottin A."/>
            <person name="Bulone V."/>
            <person name="Diaz-Moreno S.M."/>
            <person name="Dumas B."/>
            <person name="Fan L."/>
            <person name="Gaulin E."/>
            <person name="Govers F."/>
            <person name="Grenville-Briggs L.J."/>
            <person name="Horner N.R."/>
            <person name="Levin J.Z."/>
            <person name="Mammella M."/>
            <person name="Meijer H.J."/>
            <person name="Morris P."/>
            <person name="Nusbaum C."/>
            <person name="Oome S."/>
            <person name="Phillips A.J."/>
            <person name="van Rooyen D."/>
            <person name="Rzeszutek E."/>
            <person name="Saraiva M."/>
            <person name="Secombes C.J."/>
            <person name="Seidl M.F."/>
            <person name="Snel B."/>
            <person name="Stassen J.H."/>
            <person name="Sykes S."/>
            <person name="Tripathy S."/>
            <person name="van den Berg H."/>
            <person name="Vega-Arreguin J.C."/>
            <person name="Wawra S."/>
            <person name="Young S.K."/>
            <person name="Zeng Q."/>
            <person name="Dieguez-Uribeondo J."/>
            <person name="Russ C."/>
            <person name="Tyler B.M."/>
            <person name="van West P."/>
        </authorList>
    </citation>
    <scope>NUCLEOTIDE SEQUENCE [LARGE SCALE GENOMIC DNA]</scope>
    <source>
        <strain evidence="3 4">CBS 223.65</strain>
    </source>
</reference>